<dbReference type="Pfam" id="PF00005">
    <property type="entry name" value="ABC_tran"/>
    <property type="match status" value="1"/>
</dbReference>
<evidence type="ECO:0000256" key="4">
    <source>
        <dbReference type="ARBA" id="ARBA00022840"/>
    </source>
</evidence>
<evidence type="ECO:0000313" key="7">
    <source>
        <dbReference type="EMBL" id="MBP1039490.1"/>
    </source>
</evidence>
<keyword evidence="8" id="KW-1185">Reference proteome</keyword>
<dbReference type="SMART" id="SM00382">
    <property type="entry name" value="AAA"/>
    <property type="match status" value="1"/>
</dbReference>
<keyword evidence="3" id="KW-0547">Nucleotide-binding</keyword>
<feature type="domain" description="ABC transporter" evidence="6">
    <location>
        <begin position="2"/>
        <end position="229"/>
    </location>
</feature>
<dbReference type="InterPro" id="IPR027417">
    <property type="entry name" value="P-loop_NTPase"/>
</dbReference>
<gene>
    <name evidence="7" type="ORF">I6N95_00580</name>
</gene>
<reference evidence="7" key="1">
    <citation type="submission" date="2020-12" db="EMBL/GenBank/DDBJ databases">
        <title>Vagococcus allomyrinae sp. nov. and Enterococcus lavae sp. nov., isolated from the larvae of Allomyrina dichotoma.</title>
        <authorList>
            <person name="Lee S.D."/>
        </authorList>
    </citation>
    <scope>NUCLEOTIDE SEQUENCE</scope>
    <source>
        <strain evidence="7">BWB3-3</strain>
    </source>
</reference>
<dbReference type="SUPFAM" id="SSF52540">
    <property type="entry name" value="P-loop containing nucleoside triphosphate hydrolases"/>
    <property type="match status" value="1"/>
</dbReference>
<dbReference type="InterPro" id="IPR003439">
    <property type="entry name" value="ABC_transporter-like_ATP-bd"/>
</dbReference>
<keyword evidence="2" id="KW-0813">Transport</keyword>
<dbReference type="Proteomes" id="UP000674938">
    <property type="component" value="Unassembled WGS sequence"/>
</dbReference>
<evidence type="ECO:0000256" key="3">
    <source>
        <dbReference type="ARBA" id="ARBA00022741"/>
    </source>
</evidence>
<dbReference type="Gene3D" id="3.40.50.300">
    <property type="entry name" value="P-loop containing nucleotide triphosphate hydrolases"/>
    <property type="match status" value="1"/>
</dbReference>
<dbReference type="PROSITE" id="PS50893">
    <property type="entry name" value="ABC_TRANSPORTER_2"/>
    <property type="match status" value="1"/>
</dbReference>
<protein>
    <submittedName>
        <fullName evidence="7">ABC transporter ATP-binding protein</fullName>
    </submittedName>
</protein>
<comment type="caution">
    <text evidence="7">The sequence shown here is derived from an EMBL/GenBank/DDBJ whole genome shotgun (WGS) entry which is preliminary data.</text>
</comment>
<dbReference type="GO" id="GO:0098796">
    <property type="term" value="C:membrane protein complex"/>
    <property type="evidence" value="ECO:0007669"/>
    <property type="project" value="UniProtKB-ARBA"/>
</dbReference>
<name>A0A940P7I5_9ENTE</name>
<dbReference type="GO" id="GO:0016887">
    <property type="term" value="F:ATP hydrolysis activity"/>
    <property type="evidence" value="ECO:0007669"/>
    <property type="project" value="InterPro"/>
</dbReference>
<dbReference type="RefSeq" id="WP_209524395.1">
    <property type="nucleotide sequence ID" value="NZ_JAEEGA010000001.1"/>
</dbReference>
<comment type="similarity">
    <text evidence="1">Belongs to the ABC transporter superfamily.</text>
</comment>
<dbReference type="EMBL" id="JAEEGA010000001">
    <property type="protein sequence ID" value="MBP1039490.1"/>
    <property type="molecule type" value="Genomic_DNA"/>
</dbReference>
<organism evidence="7 8">
    <name type="scientific">Vagococcus allomyrinae</name>
    <dbReference type="NCBI Taxonomy" id="2794353"/>
    <lineage>
        <taxon>Bacteria</taxon>
        <taxon>Bacillati</taxon>
        <taxon>Bacillota</taxon>
        <taxon>Bacilli</taxon>
        <taxon>Lactobacillales</taxon>
        <taxon>Enterococcaceae</taxon>
        <taxon>Vagococcus</taxon>
    </lineage>
</organism>
<keyword evidence="4 7" id="KW-0067">ATP-binding</keyword>
<dbReference type="PANTHER" id="PTHR42798">
    <property type="entry name" value="LIPOPROTEIN-RELEASING SYSTEM ATP-BINDING PROTEIN LOLD"/>
    <property type="match status" value="1"/>
</dbReference>
<dbReference type="CDD" id="cd03255">
    <property type="entry name" value="ABC_MJ0796_LolCDE_FtsE"/>
    <property type="match status" value="1"/>
</dbReference>
<dbReference type="InterPro" id="IPR003593">
    <property type="entry name" value="AAA+_ATPase"/>
</dbReference>
<evidence type="ECO:0000313" key="8">
    <source>
        <dbReference type="Proteomes" id="UP000674938"/>
    </source>
</evidence>
<keyword evidence="5" id="KW-0029">Amino-acid transport</keyword>
<evidence type="ECO:0000256" key="5">
    <source>
        <dbReference type="ARBA" id="ARBA00022970"/>
    </source>
</evidence>
<dbReference type="GO" id="GO:0022857">
    <property type="term" value="F:transmembrane transporter activity"/>
    <property type="evidence" value="ECO:0007669"/>
    <property type="project" value="UniProtKB-ARBA"/>
</dbReference>
<dbReference type="InterPro" id="IPR017871">
    <property type="entry name" value="ABC_transporter-like_CS"/>
</dbReference>
<dbReference type="InterPro" id="IPR017911">
    <property type="entry name" value="MacB-like_ATP-bd"/>
</dbReference>
<dbReference type="PROSITE" id="PS00211">
    <property type="entry name" value="ABC_TRANSPORTER_1"/>
    <property type="match status" value="1"/>
</dbReference>
<sequence length="231" mass="25849">MIELKEVCKTYNSGGVPFMVSKNITLHIQPREFAILLGESGTGKSTILNIISGLETVDQGQVIIDKVDISHYSQDQLADFRKENLGFVFQTYNLIPNLTVRENVELIAKMKKNSLDVDVVLEQVGLSHRLESFPNQLSGGEQQRVSIARALVKKPKILLCDEPTGALDNQTSHEILTLLQNLPKQYDTTVLMVTHNRAIMEMANLIVEVSDGEILKQTTIDHPKPVNCLNW</sequence>
<accession>A0A940P7I5</accession>
<dbReference type="PANTHER" id="PTHR42798:SF2">
    <property type="entry name" value="ABC TRANSPORTER ATP-BINDING PROTEIN MG467-RELATED"/>
    <property type="match status" value="1"/>
</dbReference>
<evidence type="ECO:0000256" key="2">
    <source>
        <dbReference type="ARBA" id="ARBA00022448"/>
    </source>
</evidence>
<dbReference type="GO" id="GO:0006865">
    <property type="term" value="P:amino acid transport"/>
    <property type="evidence" value="ECO:0007669"/>
    <property type="project" value="UniProtKB-KW"/>
</dbReference>
<evidence type="ECO:0000256" key="1">
    <source>
        <dbReference type="ARBA" id="ARBA00005417"/>
    </source>
</evidence>
<proteinExistence type="inferred from homology"/>
<dbReference type="GO" id="GO:0005524">
    <property type="term" value="F:ATP binding"/>
    <property type="evidence" value="ECO:0007669"/>
    <property type="project" value="UniProtKB-KW"/>
</dbReference>
<dbReference type="AlphaFoldDB" id="A0A940P7I5"/>
<evidence type="ECO:0000259" key="6">
    <source>
        <dbReference type="PROSITE" id="PS50893"/>
    </source>
</evidence>
<dbReference type="FunFam" id="3.40.50.300:FF:000032">
    <property type="entry name" value="Export ABC transporter ATP-binding protein"/>
    <property type="match status" value="1"/>
</dbReference>